<protein>
    <submittedName>
        <fullName evidence="12">Cytochrome c553</fullName>
    </submittedName>
</protein>
<dbReference type="Pfam" id="PF00034">
    <property type="entry name" value="Cytochrom_C"/>
    <property type="match status" value="2"/>
</dbReference>
<evidence type="ECO:0000256" key="8">
    <source>
        <dbReference type="PIRSR" id="PIRSR000005-1"/>
    </source>
</evidence>
<comment type="PTM">
    <text evidence="8">Binds 2 heme c groups covalently per subunit.</text>
</comment>
<feature type="binding site" description="covalent" evidence="8">
    <location>
        <position position="43"/>
    </location>
    <ligand>
        <name>heme c</name>
        <dbReference type="ChEBI" id="CHEBI:61717"/>
        <label>1</label>
    </ligand>
</feature>
<feature type="binding site" description="axial binding residue" evidence="9">
    <location>
        <position position="44"/>
    </location>
    <ligand>
        <name>heme c</name>
        <dbReference type="ChEBI" id="CHEBI:61717"/>
        <label>1</label>
    </ligand>
    <ligandPart>
        <name>Fe</name>
        <dbReference type="ChEBI" id="CHEBI:18248"/>
    </ligandPart>
</feature>
<comment type="caution">
    <text evidence="12">The sequence shown here is derived from an EMBL/GenBank/DDBJ whole genome shotgun (WGS) entry which is preliminary data.</text>
</comment>
<evidence type="ECO:0000256" key="3">
    <source>
        <dbReference type="ARBA" id="ARBA00022617"/>
    </source>
</evidence>
<dbReference type="EMBL" id="SMCO01000021">
    <property type="protein sequence ID" value="TCV82380.1"/>
    <property type="molecule type" value="Genomic_DNA"/>
</dbReference>
<dbReference type="GO" id="GO:0020037">
    <property type="term" value="F:heme binding"/>
    <property type="evidence" value="ECO:0007669"/>
    <property type="project" value="InterPro"/>
</dbReference>
<feature type="binding site" description="axial binding residue" evidence="9">
    <location>
        <position position="83"/>
    </location>
    <ligand>
        <name>heme c</name>
        <dbReference type="ChEBI" id="CHEBI:61717"/>
        <label>1</label>
    </ligand>
    <ligandPart>
        <name>Fe</name>
        <dbReference type="ChEBI" id="CHEBI:18248"/>
    </ligandPart>
</feature>
<feature type="binding site" description="axial binding residue" evidence="9">
    <location>
        <position position="183"/>
    </location>
    <ligand>
        <name>heme c</name>
        <dbReference type="ChEBI" id="CHEBI:61717"/>
        <label>2</label>
    </ligand>
    <ligandPart>
        <name>Fe</name>
        <dbReference type="ChEBI" id="CHEBI:18248"/>
    </ligandPart>
</feature>
<keyword evidence="3 8" id="KW-0349">Heme</keyword>
<evidence type="ECO:0000256" key="5">
    <source>
        <dbReference type="ARBA" id="ARBA00022764"/>
    </source>
</evidence>
<name>A0A4R3XTF4_9PROT</name>
<evidence type="ECO:0000256" key="6">
    <source>
        <dbReference type="ARBA" id="ARBA00022982"/>
    </source>
</evidence>
<evidence type="ECO:0000256" key="10">
    <source>
        <dbReference type="SAM" id="SignalP"/>
    </source>
</evidence>
<dbReference type="Gene3D" id="1.10.760.10">
    <property type="entry name" value="Cytochrome c-like domain"/>
    <property type="match status" value="2"/>
</dbReference>
<keyword evidence="10" id="KW-0732">Signal</keyword>
<feature type="binding site" description="covalent" evidence="8">
    <location>
        <position position="40"/>
    </location>
    <ligand>
        <name>heme c</name>
        <dbReference type="ChEBI" id="CHEBI:61717"/>
        <label>1</label>
    </ligand>
</feature>
<keyword evidence="7 9" id="KW-0408">Iron</keyword>
<dbReference type="InterPro" id="IPR050597">
    <property type="entry name" value="Cytochrome_c_Oxidase_Subunit"/>
</dbReference>
<reference evidence="12 13" key="1">
    <citation type="submission" date="2019-03" db="EMBL/GenBank/DDBJ databases">
        <title>Genomic Encyclopedia of Type Strains, Phase IV (KMG-IV): sequencing the most valuable type-strain genomes for metagenomic binning, comparative biology and taxonomic classification.</title>
        <authorList>
            <person name="Goeker M."/>
        </authorList>
    </citation>
    <scope>NUCLEOTIDE SEQUENCE [LARGE SCALE GENOMIC DNA]</scope>
    <source>
        <strain evidence="12 13">DSM 100309</strain>
    </source>
</reference>
<keyword evidence="13" id="KW-1185">Reference proteome</keyword>
<dbReference type="PANTHER" id="PTHR33751:SF9">
    <property type="entry name" value="CYTOCHROME C4"/>
    <property type="match status" value="1"/>
</dbReference>
<proteinExistence type="predicted"/>
<evidence type="ECO:0000259" key="11">
    <source>
        <dbReference type="PROSITE" id="PS51007"/>
    </source>
</evidence>
<evidence type="ECO:0000256" key="2">
    <source>
        <dbReference type="ARBA" id="ARBA00022448"/>
    </source>
</evidence>
<dbReference type="PIRSF" id="PIRSF000005">
    <property type="entry name" value="Cytochrome_c4"/>
    <property type="match status" value="1"/>
</dbReference>
<evidence type="ECO:0000256" key="4">
    <source>
        <dbReference type="ARBA" id="ARBA00022723"/>
    </source>
</evidence>
<keyword evidence="5" id="KW-0574">Periplasm</keyword>
<dbReference type="PANTHER" id="PTHR33751">
    <property type="entry name" value="CBB3-TYPE CYTOCHROME C OXIDASE SUBUNIT FIXP"/>
    <property type="match status" value="1"/>
</dbReference>
<feature type="binding site" description="covalent" evidence="8">
    <location>
        <position position="137"/>
    </location>
    <ligand>
        <name>heme c</name>
        <dbReference type="ChEBI" id="CHEBI:61717"/>
        <label>2</label>
    </ligand>
</feature>
<feature type="binding site" description="axial binding residue" evidence="9">
    <location>
        <position position="141"/>
    </location>
    <ligand>
        <name>heme c</name>
        <dbReference type="ChEBI" id="CHEBI:61717"/>
        <label>2</label>
    </ligand>
    <ligandPart>
        <name>Fe</name>
        <dbReference type="ChEBI" id="CHEBI:18248"/>
    </ligandPart>
</feature>
<sequence length="206" mass="21322">MKGIMAMFAVAGLLVTASASAETATKADPAKAQQIVTQVCAACHGADGNSTSGANPKLAGQHAEYITKQLHDFKSGDRKSAVMSGMVAALTPEDMLNLGAYFSEKTIKPGAAKDQELVAQGQKIFKGGNAASGVPACAACHGPAGAGIPVQFPRLGSQHAEYVLTQLKLFRSGERANDGAKMMRVIAAKMTDQEMKAAAEYISGLH</sequence>
<dbReference type="RefSeq" id="WP_124944789.1">
    <property type="nucleotide sequence ID" value="NZ_BHVT01000002.1"/>
</dbReference>
<feature type="chain" id="PRO_5020942460" evidence="10">
    <location>
        <begin position="22"/>
        <end position="206"/>
    </location>
</feature>
<gene>
    <name evidence="12" type="ORF">EDC63_12114</name>
</gene>
<dbReference type="GO" id="GO:0042597">
    <property type="term" value="C:periplasmic space"/>
    <property type="evidence" value="ECO:0007669"/>
    <property type="project" value="UniProtKB-SubCell"/>
</dbReference>
<evidence type="ECO:0000313" key="13">
    <source>
        <dbReference type="Proteomes" id="UP000295367"/>
    </source>
</evidence>
<dbReference type="GO" id="GO:0009055">
    <property type="term" value="F:electron transfer activity"/>
    <property type="evidence" value="ECO:0007669"/>
    <property type="project" value="InterPro"/>
</dbReference>
<dbReference type="InterPro" id="IPR036909">
    <property type="entry name" value="Cyt_c-like_dom_sf"/>
</dbReference>
<keyword evidence="2" id="KW-0813">Transport</keyword>
<evidence type="ECO:0000313" key="12">
    <source>
        <dbReference type="EMBL" id="TCV82380.1"/>
    </source>
</evidence>
<evidence type="ECO:0000256" key="9">
    <source>
        <dbReference type="PIRSR" id="PIRSR000005-2"/>
    </source>
</evidence>
<dbReference type="PROSITE" id="PS51007">
    <property type="entry name" value="CYTC"/>
    <property type="match status" value="2"/>
</dbReference>
<comment type="subcellular location">
    <subcellularLocation>
        <location evidence="1">Periplasm</location>
    </subcellularLocation>
</comment>
<feature type="domain" description="Cytochrome c" evidence="11">
    <location>
        <begin position="27"/>
        <end position="106"/>
    </location>
</feature>
<feature type="domain" description="Cytochrome c" evidence="11">
    <location>
        <begin position="116"/>
        <end position="206"/>
    </location>
</feature>
<dbReference type="Proteomes" id="UP000295367">
    <property type="component" value="Unassembled WGS sequence"/>
</dbReference>
<evidence type="ECO:0000256" key="7">
    <source>
        <dbReference type="ARBA" id="ARBA00023004"/>
    </source>
</evidence>
<accession>A0A4R3XTF4</accession>
<evidence type="ECO:0000256" key="1">
    <source>
        <dbReference type="ARBA" id="ARBA00004418"/>
    </source>
</evidence>
<dbReference type="GO" id="GO:0005506">
    <property type="term" value="F:iron ion binding"/>
    <property type="evidence" value="ECO:0007669"/>
    <property type="project" value="InterPro"/>
</dbReference>
<dbReference type="SUPFAM" id="SSF46626">
    <property type="entry name" value="Cytochrome c"/>
    <property type="match status" value="2"/>
</dbReference>
<dbReference type="OrthoDB" id="9773456at2"/>
<keyword evidence="6" id="KW-0249">Electron transport</keyword>
<dbReference type="InterPro" id="IPR024167">
    <property type="entry name" value="Cytochrome_c4-like"/>
</dbReference>
<feature type="signal peptide" evidence="10">
    <location>
        <begin position="1"/>
        <end position="21"/>
    </location>
</feature>
<dbReference type="InterPro" id="IPR009056">
    <property type="entry name" value="Cyt_c-like_dom"/>
</dbReference>
<feature type="binding site" description="covalent" evidence="8">
    <location>
        <position position="140"/>
    </location>
    <ligand>
        <name>heme c</name>
        <dbReference type="ChEBI" id="CHEBI:61717"/>
        <label>2</label>
    </ligand>
</feature>
<dbReference type="AlphaFoldDB" id="A0A4R3XTF4"/>
<organism evidence="12 13">
    <name type="scientific">Sulfurirhabdus autotrophica</name>
    <dbReference type="NCBI Taxonomy" id="1706046"/>
    <lineage>
        <taxon>Bacteria</taxon>
        <taxon>Pseudomonadati</taxon>
        <taxon>Pseudomonadota</taxon>
        <taxon>Betaproteobacteria</taxon>
        <taxon>Nitrosomonadales</taxon>
        <taxon>Sulfuricellaceae</taxon>
        <taxon>Sulfurirhabdus</taxon>
    </lineage>
</organism>
<keyword evidence="4 9" id="KW-0479">Metal-binding</keyword>